<dbReference type="AlphaFoldDB" id="A0A6M4JGP5"/>
<dbReference type="KEGG" id="mmio:HLA92_01920"/>
<keyword evidence="2" id="KW-1185">Reference proteome</keyword>
<accession>A0A6M4JGP5</accession>
<protein>
    <submittedName>
        <fullName evidence="1">DUF2714 domain-containing protein</fullName>
    </submittedName>
</protein>
<evidence type="ECO:0000313" key="2">
    <source>
        <dbReference type="Proteomes" id="UP000502118"/>
    </source>
</evidence>
<dbReference type="Pfam" id="PF10896">
    <property type="entry name" value="DUF2714"/>
    <property type="match status" value="1"/>
</dbReference>
<evidence type="ECO:0000313" key="1">
    <source>
        <dbReference type="EMBL" id="QJR44182.1"/>
    </source>
</evidence>
<dbReference type="EMBL" id="CP053097">
    <property type="protein sequence ID" value="QJR44182.1"/>
    <property type="molecule type" value="Genomic_DNA"/>
</dbReference>
<reference evidence="1 2" key="1">
    <citation type="submission" date="2020-05" db="EMBL/GenBank/DDBJ databases">
        <title>Novel Mycoplasma species detected in Mirounga angustirostris (northern elephant seal) from the USA.</title>
        <authorList>
            <person name="Volokhov D.V."/>
        </authorList>
    </citation>
    <scope>NUCLEOTIDE SEQUENCE [LARGE SCALE GENOMIC DNA]</scope>
    <source>
        <strain evidence="1 2">Mirounga ES2806-NAS</strain>
    </source>
</reference>
<dbReference type="RefSeq" id="WP_171113003.1">
    <property type="nucleotide sequence ID" value="NZ_CP053097.1"/>
</dbReference>
<dbReference type="InterPro" id="IPR021222">
    <property type="entry name" value="DUF2714"/>
</dbReference>
<name>A0A6M4JGP5_9MOLU</name>
<gene>
    <name evidence="1" type="ORF">HLA92_01920</name>
</gene>
<sequence>MKFKLKKQQIKEEINTFDLYKDYTNIIESDNFITFEQLSATILLKMGLGFNSPIYVEFVEKFKKALTNKWDLLFKNFVITFNINLKFSNDVLIPMITTTEQSSNTTLNFYQDKNEEFNKFLILFNNELTNLLDKNFSVEIFYELAIFKSKETNNLKLLFSKENVERI</sequence>
<organism evidence="1 2">
    <name type="scientific">Mycoplasma miroungirhinis</name>
    <dbReference type="NCBI Taxonomy" id="754516"/>
    <lineage>
        <taxon>Bacteria</taxon>
        <taxon>Bacillati</taxon>
        <taxon>Mycoplasmatota</taxon>
        <taxon>Mollicutes</taxon>
        <taxon>Mycoplasmataceae</taxon>
        <taxon>Mycoplasma</taxon>
    </lineage>
</organism>
<proteinExistence type="predicted"/>
<dbReference type="Proteomes" id="UP000502118">
    <property type="component" value="Chromosome"/>
</dbReference>